<sequence>MSLIISTLILLGRVPNSFQVLATPKKSCVFNSAQCVNCHLDNMAFTFGDLRHASNEVLWQTPMGCTRKQNVRVIGGSSTIPSDASKFVVLKEDITAQCSEQMEEVHVKMDDAVPSFVEAHTS</sequence>
<dbReference type="EMBL" id="JAYMYS010000003">
    <property type="protein sequence ID" value="KAK7400322.1"/>
    <property type="molecule type" value="Genomic_DNA"/>
</dbReference>
<evidence type="ECO:0000256" key="1">
    <source>
        <dbReference type="SAM" id="SignalP"/>
    </source>
</evidence>
<evidence type="ECO:0000313" key="3">
    <source>
        <dbReference type="Proteomes" id="UP001386955"/>
    </source>
</evidence>
<evidence type="ECO:0000313" key="2">
    <source>
        <dbReference type="EMBL" id="KAK7400322.1"/>
    </source>
</evidence>
<feature type="signal peptide" evidence="1">
    <location>
        <begin position="1"/>
        <end position="19"/>
    </location>
</feature>
<keyword evidence="1" id="KW-0732">Signal</keyword>
<proteinExistence type="predicted"/>
<dbReference type="AlphaFoldDB" id="A0AAN9SNC6"/>
<name>A0AAN9SNC6_PSOTE</name>
<protein>
    <submittedName>
        <fullName evidence="2">Uncharacterized protein</fullName>
    </submittedName>
</protein>
<accession>A0AAN9SNC6</accession>
<organism evidence="2 3">
    <name type="scientific">Psophocarpus tetragonolobus</name>
    <name type="common">Winged bean</name>
    <name type="synonym">Dolichos tetragonolobus</name>
    <dbReference type="NCBI Taxonomy" id="3891"/>
    <lineage>
        <taxon>Eukaryota</taxon>
        <taxon>Viridiplantae</taxon>
        <taxon>Streptophyta</taxon>
        <taxon>Embryophyta</taxon>
        <taxon>Tracheophyta</taxon>
        <taxon>Spermatophyta</taxon>
        <taxon>Magnoliopsida</taxon>
        <taxon>eudicotyledons</taxon>
        <taxon>Gunneridae</taxon>
        <taxon>Pentapetalae</taxon>
        <taxon>rosids</taxon>
        <taxon>fabids</taxon>
        <taxon>Fabales</taxon>
        <taxon>Fabaceae</taxon>
        <taxon>Papilionoideae</taxon>
        <taxon>50 kb inversion clade</taxon>
        <taxon>NPAAA clade</taxon>
        <taxon>indigoferoid/millettioid clade</taxon>
        <taxon>Phaseoleae</taxon>
        <taxon>Psophocarpus</taxon>
    </lineage>
</organism>
<reference evidence="2 3" key="1">
    <citation type="submission" date="2024-01" db="EMBL/GenBank/DDBJ databases">
        <title>The genomes of 5 underutilized Papilionoideae crops provide insights into root nodulation and disease resistanc.</title>
        <authorList>
            <person name="Jiang F."/>
        </authorList>
    </citation>
    <scope>NUCLEOTIDE SEQUENCE [LARGE SCALE GENOMIC DNA]</scope>
    <source>
        <strain evidence="2">DUOXIRENSHENG_FW03</strain>
        <tissue evidence="2">Leaves</tissue>
    </source>
</reference>
<gene>
    <name evidence="2" type="ORF">VNO78_11528</name>
</gene>
<dbReference type="Proteomes" id="UP001386955">
    <property type="component" value="Unassembled WGS sequence"/>
</dbReference>
<feature type="chain" id="PRO_5042886695" evidence="1">
    <location>
        <begin position="20"/>
        <end position="122"/>
    </location>
</feature>
<keyword evidence="3" id="KW-1185">Reference proteome</keyword>
<comment type="caution">
    <text evidence="2">The sequence shown here is derived from an EMBL/GenBank/DDBJ whole genome shotgun (WGS) entry which is preliminary data.</text>
</comment>